<organism evidence="4 5">
    <name type="scientific">Planctopirus hydrillae</name>
    <dbReference type="NCBI Taxonomy" id="1841610"/>
    <lineage>
        <taxon>Bacteria</taxon>
        <taxon>Pseudomonadati</taxon>
        <taxon>Planctomycetota</taxon>
        <taxon>Planctomycetia</taxon>
        <taxon>Planctomycetales</taxon>
        <taxon>Planctomycetaceae</taxon>
        <taxon>Planctopirus</taxon>
    </lineage>
</organism>
<dbReference type="EMBL" id="LYDR01000001">
    <property type="protein sequence ID" value="ODA36849.1"/>
    <property type="molecule type" value="Genomic_DNA"/>
</dbReference>
<keyword evidence="1" id="KW-0472">Membrane</keyword>
<gene>
    <name evidence="4" type="ORF">A6X21_01900</name>
</gene>
<feature type="transmembrane region" description="Helical" evidence="1">
    <location>
        <begin position="93"/>
        <end position="113"/>
    </location>
</feature>
<feature type="domain" description="DUF1553" evidence="3">
    <location>
        <begin position="459"/>
        <end position="707"/>
    </location>
</feature>
<dbReference type="Pfam" id="PF07587">
    <property type="entry name" value="PSD1"/>
    <property type="match status" value="1"/>
</dbReference>
<keyword evidence="1" id="KW-0812">Transmembrane</keyword>
<dbReference type="AlphaFoldDB" id="A0A1C3EUC9"/>
<dbReference type="Gene3D" id="1.10.238.10">
    <property type="entry name" value="EF-hand"/>
    <property type="match status" value="1"/>
</dbReference>
<accession>A0A1C3EUC9</accession>
<protein>
    <recommendedName>
        <fullName evidence="6">EF-hand domain-containing protein</fullName>
    </recommendedName>
</protein>
<evidence type="ECO:0000259" key="3">
    <source>
        <dbReference type="Pfam" id="PF07587"/>
    </source>
</evidence>
<dbReference type="InterPro" id="IPR018247">
    <property type="entry name" value="EF_Hand_1_Ca_BS"/>
</dbReference>
<comment type="caution">
    <text evidence="4">The sequence shown here is derived from an EMBL/GenBank/DDBJ whole genome shotgun (WGS) entry which is preliminary data.</text>
</comment>
<dbReference type="Proteomes" id="UP000094828">
    <property type="component" value="Unassembled WGS sequence"/>
</dbReference>
<reference evidence="4 5" key="1">
    <citation type="submission" date="2016-05" db="EMBL/GenBank/DDBJ databases">
        <title>Genomic and physiological characterization of Planctopirus sp. isolated from fresh water lake.</title>
        <authorList>
            <person name="Subhash Y."/>
            <person name="Ramana C."/>
        </authorList>
    </citation>
    <scope>NUCLEOTIDE SEQUENCE [LARGE SCALE GENOMIC DNA]</scope>
    <source>
        <strain evidence="4 5">JC280</strain>
    </source>
</reference>
<dbReference type="InterPro" id="IPR011992">
    <property type="entry name" value="EF-hand-dom_pair"/>
</dbReference>
<evidence type="ECO:0008006" key="6">
    <source>
        <dbReference type="Google" id="ProtNLM"/>
    </source>
</evidence>
<evidence type="ECO:0000256" key="1">
    <source>
        <dbReference type="SAM" id="Phobius"/>
    </source>
</evidence>
<dbReference type="SUPFAM" id="SSF47473">
    <property type="entry name" value="EF-hand"/>
    <property type="match status" value="1"/>
</dbReference>
<proteinExistence type="predicted"/>
<dbReference type="PROSITE" id="PS00018">
    <property type="entry name" value="EF_HAND_1"/>
    <property type="match status" value="1"/>
</dbReference>
<dbReference type="PANTHER" id="PTHR35889:SF3">
    <property type="entry name" value="F-BOX DOMAIN-CONTAINING PROTEIN"/>
    <property type="match status" value="1"/>
</dbReference>
<evidence type="ECO:0000313" key="5">
    <source>
        <dbReference type="Proteomes" id="UP000094828"/>
    </source>
</evidence>
<dbReference type="OrthoDB" id="289126at2"/>
<sequence length="735" mass="82402">MSTIVRAHYRDYCDRSELPEILTIPDRHATCFSLCQRVPVDLKTSGTKRIIKRGVHRGGNMKTSLTWVAVDRTSTQVPQCCSTLRSIRKIMSFLSLAVCLTVLSDAVLSGSVLRKSAFAADKPRVISPVEKPSISEISRQIDALLQQEFDKKGIAPSAICSDEDFLRRATMDIAGRLPTPEEIREFLANGDADKRANVVQSLLAEPAYASNWARYWRDVIFMNATNARARFAVKPFEDWMTAELNRNASWDEIVTQLITATGDVYENGATALFFAHDAEPEEVASEISRIFMGVQMSCANCHDHPSDIWKRRQFHELAAFLPRVNLKQDLQAMPPKFELASVQANERRGTDYLKENPEMIFQALDRNRDRKISEEEAKGGRGQFARVFPRLIEYGDTNKDGMISLAEIKSVQVPERPGQGSIEYYMPNLDRPAEKGTLIHPKFFVNGRAPGKELEDQERRQALAGFVTAPQNEWFSKAVVNRVWHEMLGSAFYMPVDDMGPSRSAVHPQAIEALAKAFTASGYDLKWLVGTIAQTNAYQRSLRNSSSSQPEVPFASAQPSRWRADQLFSAMSSALGIPEETRMSQAPGMMGRLAMRNSPRTQFTQLFGFDPSIPREDLTGTIPQSLMLMNSPTVNRAVEQQIRSAITGDDTPLERGFAAMARNRFGNNSPAGRNTSIVLNRAAVEELYLKTLARKPTEAEFKMMRAYVDEHGNNPEAAVDLLWALINSTEFLSRR</sequence>
<evidence type="ECO:0000259" key="2">
    <source>
        <dbReference type="Pfam" id="PF07583"/>
    </source>
</evidence>
<dbReference type="STRING" id="1841610.A6X21_01900"/>
<evidence type="ECO:0000313" key="4">
    <source>
        <dbReference type="EMBL" id="ODA36849.1"/>
    </source>
</evidence>
<dbReference type="Pfam" id="PF07583">
    <property type="entry name" value="PSCyt2"/>
    <property type="match status" value="1"/>
</dbReference>
<dbReference type="InterPro" id="IPR022655">
    <property type="entry name" value="DUF1553"/>
</dbReference>
<keyword evidence="5" id="KW-1185">Reference proteome</keyword>
<dbReference type="InterPro" id="IPR011444">
    <property type="entry name" value="DUF1549"/>
</dbReference>
<feature type="domain" description="DUF1549" evidence="2">
    <location>
        <begin position="140"/>
        <end position="324"/>
    </location>
</feature>
<keyword evidence="1" id="KW-1133">Transmembrane helix</keyword>
<dbReference type="PANTHER" id="PTHR35889">
    <property type="entry name" value="CYCLOINULO-OLIGOSACCHARIDE FRUCTANOTRANSFERASE-RELATED"/>
    <property type="match status" value="1"/>
</dbReference>
<name>A0A1C3EUC9_9PLAN</name>